<dbReference type="KEGG" id="ssua:FPZ54_03230"/>
<evidence type="ECO:0000259" key="1">
    <source>
        <dbReference type="Pfam" id="PF07484"/>
    </source>
</evidence>
<gene>
    <name evidence="2" type="ORF">FPZ54_03230</name>
</gene>
<dbReference type="AlphaFoldDB" id="A0A518RCE2"/>
<protein>
    <submittedName>
        <fullName evidence="2">Phage tail protein</fullName>
    </submittedName>
</protein>
<keyword evidence="3" id="KW-1185">Reference proteome</keyword>
<dbReference type="EMBL" id="CP042239">
    <property type="protein sequence ID" value="QDX25132.1"/>
    <property type="molecule type" value="Genomic_DNA"/>
</dbReference>
<feature type="domain" description="Phage tail collar" evidence="1">
    <location>
        <begin position="6"/>
        <end position="61"/>
    </location>
</feature>
<dbReference type="InterPro" id="IPR037053">
    <property type="entry name" value="Phage_tail_collar_dom_sf"/>
</dbReference>
<evidence type="ECO:0000313" key="2">
    <source>
        <dbReference type="EMBL" id="QDX25132.1"/>
    </source>
</evidence>
<dbReference type="OrthoDB" id="9810174at2"/>
<reference evidence="2 3" key="1">
    <citation type="submission" date="2019-07" db="EMBL/GenBank/DDBJ databases">
        <title>Sphingomonas alkalisoli sp. nov., isolated from rhizosphere soil of Suaedae salsa.</title>
        <authorList>
            <person name="Zhang H."/>
            <person name="Xu L."/>
            <person name="Zhang J.-X."/>
            <person name="Sun J.-Q."/>
        </authorList>
    </citation>
    <scope>NUCLEOTIDE SEQUENCE [LARGE SCALE GENOMIC DNA]</scope>
    <source>
        <strain evidence="2 3">XS-10</strain>
    </source>
</reference>
<accession>A0A518RCE2</accession>
<proteinExistence type="predicted"/>
<dbReference type="RefSeq" id="WP_145844931.1">
    <property type="nucleotide sequence ID" value="NZ_CP042239.1"/>
</dbReference>
<evidence type="ECO:0000313" key="3">
    <source>
        <dbReference type="Proteomes" id="UP000318055"/>
    </source>
</evidence>
<dbReference type="SUPFAM" id="SSF88874">
    <property type="entry name" value="Receptor-binding domain of short tail fibre protein gp12"/>
    <property type="match status" value="1"/>
</dbReference>
<dbReference type="Proteomes" id="UP000318055">
    <property type="component" value="Chromosome"/>
</dbReference>
<sequence length="179" mass="18422">MDPYVGEIRMFAGARAPQNWHFCDGTALSIQTYQTLYSLIGTTYGGSGPTFNLPDFRGRLPIGQGQGSGLTNRMIGQSGGVSTVALTEANIPAHSHAFNASTATATTPSVASGVGLATPTSPVVRYAPPGATPAPTPVSLDDAAITAAPGGGEAHLNVMPYLAINYIICVDGLYPMRPN</sequence>
<dbReference type="InterPro" id="IPR011083">
    <property type="entry name" value="Phage_tail_collar_dom"/>
</dbReference>
<name>A0A518RCE2_9SPHN</name>
<dbReference type="Gene3D" id="3.90.1340.10">
    <property type="entry name" value="Phage tail collar domain"/>
    <property type="match status" value="1"/>
</dbReference>
<dbReference type="Pfam" id="PF07484">
    <property type="entry name" value="Collar"/>
    <property type="match status" value="1"/>
</dbReference>
<organism evidence="2 3">
    <name type="scientific">Sphingomonas suaedae</name>
    <dbReference type="NCBI Taxonomy" id="2599297"/>
    <lineage>
        <taxon>Bacteria</taxon>
        <taxon>Pseudomonadati</taxon>
        <taxon>Pseudomonadota</taxon>
        <taxon>Alphaproteobacteria</taxon>
        <taxon>Sphingomonadales</taxon>
        <taxon>Sphingomonadaceae</taxon>
        <taxon>Sphingomonas</taxon>
    </lineage>
</organism>